<gene>
    <name evidence="1" type="ordered locus">Oter_0341</name>
</gene>
<proteinExistence type="predicted"/>
<evidence type="ECO:0000313" key="1">
    <source>
        <dbReference type="EMBL" id="ACB73631.1"/>
    </source>
</evidence>
<reference evidence="1 2" key="1">
    <citation type="journal article" date="2011" name="J. Bacteriol.">
        <title>Genome sequence of the verrucomicrobium Opitutus terrae PB90-1, an abundant inhabitant of rice paddy soil ecosystems.</title>
        <authorList>
            <person name="van Passel M.W."/>
            <person name="Kant R."/>
            <person name="Palva A."/>
            <person name="Copeland A."/>
            <person name="Lucas S."/>
            <person name="Lapidus A."/>
            <person name="Glavina del Rio T."/>
            <person name="Pitluck S."/>
            <person name="Goltsman E."/>
            <person name="Clum A."/>
            <person name="Sun H."/>
            <person name="Schmutz J."/>
            <person name="Larimer F.W."/>
            <person name="Land M.L."/>
            <person name="Hauser L."/>
            <person name="Kyrpides N."/>
            <person name="Mikhailova N."/>
            <person name="Richardson P.P."/>
            <person name="Janssen P.H."/>
            <person name="de Vos W.M."/>
            <person name="Smidt H."/>
        </authorList>
    </citation>
    <scope>NUCLEOTIDE SEQUENCE [LARGE SCALE GENOMIC DNA]</scope>
    <source>
        <strain evidence="2">DSM 11246 / JCM 15787 / PB90-1</strain>
    </source>
</reference>
<name>B1ZQF1_OPITP</name>
<dbReference type="AlphaFoldDB" id="B1ZQF1"/>
<keyword evidence="2" id="KW-1185">Reference proteome</keyword>
<evidence type="ECO:0000313" key="2">
    <source>
        <dbReference type="Proteomes" id="UP000007013"/>
    </source>
</evidence>
<protein>
    <submittedName>
        <fullName evidence="1">Uncharacterized protein</fullName>
    </submittedName>
</protein>
<accession>B1ZQF1</accession>
<sequence>MFYPQGDAGTLGELPALEPRQFRAIEADLQQRHAAVVALHELLYKDLQKVFPNVQQRVRTKLRFDRGPRLIAETDEQGVITVNVKVAQALYRAAVTDTLTAAPHAELASFGGFVPSKPADPVPFGPVSREAERKAVAKLMATVQKIDEIEGRTMIGDLFGGLDSPWFEMADLSMESPKLEMAYAGTAMFLLAHERGHAVLRHHDHLRQWLNGRSEDMLDDVARNEYQQVRRALEHEADFYATLLLSTFYTHSGLSLMGAGDLRGYDTFFRYSYEFSGFTQSGADYPTVEERLAACREHGDAVVAKFHEQISAALDQQMAKLAEAFEAAMQPASAPR</sequence>
<dbReference type="HOGENOM" id="CLU_825944_0_0_0"/>
<dbReference type="Proteomes" id="UP000007013">
    <property type="component" value="Chromosome"/>
</dbReference>
<dbReference type="KEGG" id="ote:Oter_0341"/>
<organism evidence="1 2">
    <name type="scientific">Opitutus terrae (strain DSM 11246 / JCM 15787 / PB90-1)</name>
    <dbReference type="NCBI Taxonomy" id="452637"/>
    <lineage>
        <taxon>Bacteria</taxon>
        <taxon>Pseudomonadati</taxon>
        <taxon>Verrucomicrobiota</taxon>
        <taxon>Opitutia</taxon>
        <taxon>Opitutales</taxon>
        <taxon>Opitutaceae</taxon>
        <taxon>Opitutus</taxon>
    </lineage>
</organism>
<dbReference type="EMBL" id="CP001032">
    <property type="protein sequence ID" value="ACB73631.1"/>
    <property type="molecule type" value="Genomic_DNA"/>
</dbReference>